<feature type="domain" description="Penicillin binding protein A dimerisation" evidence="2">
    <location>
        <begin position="52"/>
        <end position="135"/>
    </location>
</feature>
<accession>A0ABU0P8C3</accession>
<evidence type="ECO:0000259" key="1">
    <source>
        <dbReference type="Pfam" id="PF00905"/>
    </source>
</evidence>
<dbReference type="Gene3D" id="3.90.1310.10">
    <property type="entry name" value="Penicillin-binding protein 2a (Domain 2)"/>
    <property type="match status" value="1"/>
</dbReference>
<organism evidence="3 4">
    <name type="scientific">Microbacterium murale</name>
    <dbReference type="NCBI Taxonomy" id="1081040"/>
    <lineage>
        <taxon>Bacteria</taxon>
        <taxon>Bacillati</taxon>
        <taxon>Actinomycetota</taxon>
        <taxon>Actinomycetes</taxon>
        <taxon>Micrococcales</taxon>
        <taxon>Microbacteriaceae</taxon>
        <taxon>Microbacterium</taxon>
    </lineage>
</organism>
<name>A0ABU0P8C3_9MICO</name>
<dbReference type="InterPro" id="IPR050515">
    <property type="entry name" value="Beta-lactam/transpept"/>
</dbReference>
<gene>
    <name evidence="3" type="ORF">QFZ46_001738</name>
</gene>
<dbReference type="RefSeq" id="WP_307360453.1">
    <property type="nucleotide sequence ID" value="NZ_JAUSXK010000001.1"/>
</dbReference>
<dbReference type="EMBL" id="JAUSXK010000001">
    <property type="protein sequence ID" value="MDQ0643578.1"/>
    <property type="molecule type" value="Genomic_DNA"/>
</dbReference>
<dbReference type="Pfam" id="PF21922">
    <property type="entry name" value="PBP_dimer_2"/>
    <property type="match status" value="1"/>
</dbReference>
<evidence type="ECO:0000313" key="4">
    <source>
        <dbReference type="Proteomes" id="UP001239085"/>
    </source>
</evidence>
<dbReference type="InterPro" id="IPR012338">
    <property type="entry name" value="Beta-lactam/transpept-like"/>
</dbReference>
<dbReference type="SUPFAM" id="SSF56601">
    <property type="entry name" value="beta-lactamase/transpeptidase-like"/>
    <property type="match status" value="1"/>
</dbReference>
<comment type="caution">
    <text evidence="3">The sequence shown here is derived from an EMBL/GenBank/DDBJ whole genome shotgun (WGS) entry which is preliminary data.</text>
</comment>
<proteinExistence type="predicted"/>
<dbReference type="InterPro" id="IPR054120">
    <property type="entry name" value="PBPA_dimer"/>
</dbReference>
<evidence type="ECO:0000313" key="3">
    <source>
        <dbReference type="EMBL" id="MDQ0643578.1"/>
    </source>
</evidence>
<feature type="domain" description="Penicillin-binding protein transpeptidase" evidence="1">
    <location>
        <begin position="156"/>
        <end position="480"/>
    </location>
</feature>
<sequence length="485" mass="50224">MTKELRRLTIVMLFMFLSLFAATSWIQVVAADELGQAERNTRSLLDSYGIQRGSIIADGVQIAHSVASEDEFQYQRVYADSPMWSSVTGFFNPALQSSTGIENALNADLSGTGASAFLAEIERIVSGQAQTGFSVELTLDAEAQRAAYEALGDLQGAVVAIEPSTGRILAMVSTPGYDANAIAVHSASQAEAAYDALDALKPNPLQNRAIAGNLNPPGSTFKIVVAAAAYATGEWTPESELPNPARYTLPGSSSQVSNATGGTCGSGATVTIADAIRLSCNIPMAELAVELGDAKILEMAEKFGFNQSFSTPLESTPSRYPRGLDDAQTALTGFGQGQVTATPLQMAMVSAGLANDGIVMNPRLVDAVIGNDLSVVRQYENSEFGRATEADVANAVSDAMTASVADGAATGARIDGIDVAGKTGTAENDGDEPYTLWFTGFAPADNPQVAVAVVVEDGGGMGQSGSGDTLAAPIAKKVIEAVLNG</sequence>
<dbReference type="PANTHER" id="PTHR30627">
    <property type="entry name" value="PEPTIDOGLYCAN D,D-TRANSPEPTIDASE"/>
    <property type="match status" value="1"/>
</dbReference>
<dbReference type="Proteomes" id="UP001239085">
    <property type="component" value="Unassembled WGS sequence"/>
</dbReference>
<evidence type="ECO:0000259" key="2">
    <source>
        <dbReference type="Pfam" id="PF21922"/>
    </source>
</evidence>
<dbReference type="Gene3D" id="3.40.710.10">
    <property type="entry name" value="DD-peptidase/beta-lactamase superfamily"/>
    <property type="match status" value="1"/>
</dbReference>
<reference evidence="3 4" key="1">
    <citation type="submission" date="2023-07" db="EMBL/GenBank/DDBJ databases">
        <title>Comparative genomics of wheat-associated soil bacteria to identify genetic determinants of phenazine resistance.</title>
        <authorList>
            <person name="Mouncey N."/>
        </authorList>
    </citation>
    <scope>NUCLEOTIDE SEQUENCE [LARGE SCALE GENOMIC DNA]</scope>
    <source>
        <strain evidence="3 4">W2I7</strain>
    </source>
</reference>
<keyword evidence="4" id="KW-1185">Reference proteome</keyword>
<dbReference type="InterPro" id="IPR001460">
    <property type="entry name" value="PCN-bd_Tpept"/>
</dbReference>
<dbReference type="Pfam" id="PF00905">
    <property type="entry name" value="Transpeptidase"/>
    <property type="match status" value="1"/>
</dbReference>
<dbReference type="PANTHER" id="PTHR30627:SF24">
    <property type="entry name" value="PENICILLIN-BINDING PROTEIN 4B"/>
    <property type="match status" value="1"/>
</dbReference>
<protein>
    <submittedName>
        <fullName evidence="3">Peptidoglycan glycosyltransferase</fullName>
    </submittedName>
</protein>